<evidence type="ECO:0000256" key="1">
    <source>
        <dbReference type="SAM" id="MobiDB-lite"/>
    </source>
</evidence>
<name>A0A0K0VL80_9VIRU</name>
<feature type="region of interest" description="Disordered" evidence="1">
    <location>
        <begin position="612"/>
        <end position="653"/>
    </location>
</feature>
<organism evidence="2">
    <name type="scientific">Metopaulias depressus WSSV-like virus</name>
    <dbReference type="NCBI Taxonomy" id="1675544"/>
    <lineage>
        <taxon>Viruses</taxon>
        <taxon>Viruses incertae sedis</taxon>
        <taxon>Naldaviricetes</taxon>
        <taxon>Nimaviridae</taxon>
        <taxon>Whispovirus</taxon>
    </lineage>
</organism>
<feature type="region of interest" description="Disordered" evidence="1">
    <location>
        <begin position="165"/>
        <end position="184"/>
    </location>
</feature>
<proteinExistence type="predicted"/>
<accession>A0A0K0VL80</accession>
<feature type="region of interest" description="Disordered" evidence="1">
    <location>
        <begin position="1"/>
        <end position="85"/>
    </location>
</feature>
<feature type="compositionally biased region" description="Basic and acidic residues" evidence="1">
    <location>
        <begin position="165"/>
        <end position="182"/>
    </location>
</feature>
<protein>
    <submittedName>
        <fullName evidence="2">Wsv277-like protein</fullName>
    </submittedName>
</protein>
<feature type="compositionally biased region" description="Basic and acidic residues" evidence="1">
    <location>
        <begin position="612"/>
        <end position="627"/>
    </location>
</feature>
<feature type="compositionally biased region" description="Basic residues" evidence="1">
    <location>
        <begin position="66"/>
        <end position="77"/>
    </location>
</feature>
<feature type="compositionally biased region" description="Low complexity" evidence="1">
    <location>
        <begin position="24"/>
        <end position="38"/>
    </location>
</feature>
<reference evidence="2" key="1">
    <citation type="journal article" date="2015" name="BMC Evol. Biol.">
        <title>Characterization of fossilized relatives of the White Spot Syndrome Virus in genomes of decapod crustaceans.</title>
        <authorList>
            <person name="Rozenberg A."/>
            <person name="Brand P."/>
            <person name="Rivera N."/>
            <person name="Leese F."/>
            <person name="Schubart C.D."/>
        </authorList>
    </citation>
    <scope>NUCLEOTIDE SEQUENCE</scope>
    <source>
        <strain evidence="2">747*9</strain>
    </source>
</reference>
<dbReference type="EMBL" id="KR820242">
    <property type="protein sequence ID" value="AKS10615.1"/>
    <property type="molecule type" value="Genomic_DNA"/>
</dbReference>
<evidence type="ECO:0000313" key="2">
    <source>
        <dbReference type="EMBL" id="AKS10615.1"/>
    </source>
</evidence>
<feature type="compositionally biased region" description="Acidic residues" evidence="1">
    <location>
        <begin position="640"/>
        <end position="653"/>
    </location>
</feature>
<sequence length="653" mass="73894">MEHNTDVEETEILAPARAVPAELSPTDNSSSPENTTTTNKRKRPVNCGGTTNVRDDDEEQVLPRTTAKKAKRPRKNAPAKTGNTNNSFRYWQLKVEDSGNSPILEAVNTNVTISRALPLSPTSIGLKFVKSMTCQQVRAIVKDYQCGEITRMECSAFRKLDKSRNNKEKTNKDELSVSDKPSRSRIPPVNSYYTFTTVGETFAERVANVKKILSMSPVQKVFSTGDDAKRQHTPPIGISDIHFFEIDLAKGCFAARNKIKVMEPKEEGEQPSLCVKEFDLAKYYEGLVADIQKIDHNEYRTLIHKRNMRRHIKSWICICPYYGMDGVPPADDVVAKKGISTYRLFDNGLSIFQFESELSAITPTRAAEAMGAMHKSLCFQTSGNVVRKLLADIHSSNNKTLASMGNLNYRSKWRNNDKRATKCVKFYSVADDKKITDKDILDIVNTVKLFHNIHFREDDRAYGVAKTSGNQKIVPSDIKLSDGSKIRFTAITFREFNTKKAARGMNCFSTWRNGPKAKTFGNITSSAFSFDGLTKESVEKIKFQKRVKFLKAVKNEKEEDSYYGMIKTATSVKGCNLAPNNKDKILPEGKSSFGYKLETLEKEKLAIDFSRKEEKATIDDKKKDQEQKTNNFANNREEKQEEDDEEEPYEELC</sequence>